<dbReference type="FunFam" id="3.30.200.20:FF:000195">
    <property type="entry name" value="G-type lectin S-receptor-like serine/threonine-protein kinase"/>
    <property type="match status" value="1"/>
</dbReference>
<dbReference type="InterPro" id="IPR003609">
    <property type="entry name" value="Pan_app"/>
</dbReference>
<evidence type="ECO:0000256" key="6">
    <source>
        <dbReference type="ARBA" id="ARBA00022729"/>
    </source>
</evidence>
<evidence type="ECO:0000256" key="17">
    <source>
        <dbReference type="PROSITE-ProRule" id="PRU00076"/>
    </source>
</evidence>
<keyword evidence="11 18" id="KW-0472">Membrane</keyword>
<dbReference type="EMBL" id="CP039350">
    <property type="protein sequence ID" value="QCD95456.1"/>
    <property type="molecule type" value="Genomic_DNA"/>
</dbReference>
<evidence type="ECO:0000313" key="24">
    <source>
        <dbReference type="EMBL" id="QCD95456.1"/>
    </source>
</evidence>
<evidence type="ECO:0000259" key="21">
    <source>
        <dbReference type="PROSITE" id="PS50026"/>
    </source>
</evidence>
<keyword evidence="2" id="KW-1003">Cell membrane</keyword>
<feature type="domain" description="EGF-like" evidence="21">
    <location>
        <begin position="310"/>
        <end position="346"/>
    </location>
</feature>
<dbReference type="InterPro" id="IPR001480">
    <property type="entry name" value="Bulb-type_lectin_dom"/>
</dbReference>
<evidence type="ECO:0000259" key="22">
    <source>
        <dbReference type="PROSITE" id="PS50927"/>
    </source>
</evidence>
<keyword evidence="3 16" id="KW-0723">Serine/threonine-protein kinase</keyword>
<evidence type="ECO:0000256" key="14">
    <source>
        <dbReference type="ARBA" id="ARBA00047899"/>
    </source>
</evidence>
<comment type="catalytic activity">
    <reaction evidence="15 16">
        <text>L-seryl-[protein] + ATP = O-phospho-L-seryl-[protein] + ADP + H(+)</text>
        <dbReference type="Rhea" id="RHEA:17989"/>
        <dbReference type="Rhea" id="RHEA-COMP:9863"/>
        <dbReference type="Rhea" id="RHEA-COMP:11604"/>
        <dbReference type="ChEBI" id="CHEBI:15378"/>
        <dbReference type="ChEBI" id="CHEBI:29999"/>
        <dbReference type="ChEBI" id="CHEBI:30616"/>
        <dbReference type="ChEBI" id="CHEBI:83421"/>
        <dbReference type="ChEBI" id="CHEBI:456216"/>
        <dbReference type="EC" id="2.7.11.1"/>
    </reaction>
</comment>
<dbReference type="GO" id="GO:0005524">
    <property type="term" value="F:ATP binding"/>
    <property type="evidence" value="ECO:0007669"/>
    <property type="project" value="UniProtKB-KW"/>
</dbReference>
<reference evidence="24 25" key="1">
    <citation type="submission" date="2019-04" db="EMBL/GenBank/DDBJ databases">
        <title>An improved genome assembly and genetic linkage map for asparagus bean, Vigna unguiculata ssp. sesquipedialis.</title>
        <authorList>
            <person name="Xia Q."/>
            <person name="Zhang R."/>
            <person name="Dong Y."/>
        </authorList>
    </citation>
    <scope>NUCLEOTIDE SEQUENCE [LARGE SCALE GENOMIC DNA]</scope>
    <source>
        <tissue evidence="24">Leaf</tissue>
    </source>
</reference>
<keyword evidence="10 18" id="KW-1133">Transmembrane helix</keyword>
<dbReference type="InterPro" id="IPR024171">
    <property type="entry name" value="SRK-like_kinase"/>
</dbReference>
<keyword evidence="6 19" id="KW-0732">Signal</keyword>
<comment type="catalytic activity">
    <reaction evidence="14 16">
        <text>L-threonyl-[protein] + ATP = O-phospho-L-threonyl-[protein] + ADP + H(+)</text>
        <dbReference type="Rhea" id="RHEA:46608"/>
        <dbReference type="Rhea" id="RHEA-COMP:11060"/>
        <dbReference type="Rhea" id="RHEA-COMP:11605"/>
        <dbReference type="ChEBI" id="CHEBI:15378"/>
        <dbReference type="ChEBI" id="CHEBI:30013"/>
        <dbReference type="ChEBI" id="CHEBI:30616"/>
        <dbReference type="ChEBI" id="CHEBI:61977"/>
        <dbReference type="ChEBI" id="CHEBI:456216"/>
        <dbReference type="EC" id="2.7.11.1"/>
    </reaction>
</comment>
<evidence type="ECO:0000256" key="12">
    <source>
        <dbReference type="ARBA" id="ARBA00023157"/>
    </source>
</evidence>
<sequence>MGTHPFMLAITIFKLLLVFFSQSSAASDTITQSQPLHDDGSTLVSKDGTFELGFFSPGSSTNRYIGIWYKIIPVKTIVWVANRDNPIKSSNNSNSNNMLTITNEGNMVLLDNNNETVWSTNMTSLTTQPLLSPIVQLLDTANLVVKEGNNNKNSNSNSNNNNEKEGNFLWQSFDYPCDTLLPGMKLGWDLKKGIERKLRAWKSWDDPSSGNLTWGMLLSSYPELVLKKGSVEYHRSGPWNGAGFSGQPVLRITPIVDTKFVNDSDEVYYSYSLRNKSVISITYLNQTLLHRQRITWIPENKTWRVYESVPRDDCDPYNTCGPNGNCMVNETPICQCLEGFRPKSHQNWNTFDWSQGCVRSEPWSCRVKNQDGFRRFASMKVPDTRSSWTYGNMSLEDCRIQCLKNCSCMAYSNLDIREGGSGCAIWFGDLVDLKLVQASQQDIYIRMAVSGSDEDTRKRVLVITIPIVSSVTVLLLVVFVCIYLRKRKQKVNKTLSQSFGFVFLMFFLYVYVGNEHGTQNIVSTEDDEENQDFELPLFDLALIFNATNGFSEDNKLGEGGFGPVYKGTLRDGRDIAIKRLSRGSSQGIKEFKNEVILCAKLQHRNLVKVLGCCIQEEEKMLIYEYMPNRSLDSFLFDSTQSKLLDWSKRFNIICAIARGLLYLHQDSRLRIIHRDLKASNILLDYDPKISDFGLARLCGDDQIEGNTKRVVGTYGYMAPEYAIDGLFSIKSDVFSFGILLLEIVSGKKNKGVTYTSDTYNLIGHAWKLWKENDPTKLVDTSLEESYVVSEVLRCIQVGLLCLQHHPNDRPNMASVVVMLTNETILAEPKEPGFLIERVIPSEVESSSEKLISFSVNELSISLVDAR</sequence>
<keyword evidence="9 16" id="KW-0067">ATP-binding</keyword>
<keyword evidence="24" id="KW-0675">Receptor</keyword>
<dbReference type="PROSITE" id="PS00108">
    <property type="entry name" value="PROTEIN_KINASE_ST"/>
    <property type="match status" value="1"/>
</dbReference>
<evidence type="ECO:0000259" key="20">
    <source>
        <dbReference type="PROSITE" id="PS50011"/>
    </source>
</evidence>
<dbReference type="CDD" id="cd00028">
    <property type="entry name" value="B_lectin"/>
    <property type="match status" value="1"/>
</dbReference>
<keyword evidence="25" id="KW-1185">Reference proteome</keyword>
<evidence type="ECO:0000256" key="5">
    <source>
        <dbReference type="ARBA" id="ARBA00022692"/>
    </source>
</evidence>
<evidence type="ECO:0000256" key="19">
    <source>
        <dbReference type="SAM" id="SignalP"/>
    </source>
</evidence>
<dbReference type="Pfam" id="PF00954">
    <property type="entry name" value="S_locus_glycop"/>
    <property type="match status" value="1"/>
</dbReference>
<dbReference type="PANTHER" id="PTHR27002:SF853">
    <property type="entry name" value="CYSTEINE-RICH RLK (RECEPTOR-LIKE KINASE) PROTEIN"/>
    <property type="match status" value="1"/>
</dbReference>
<feature type="chain" id="PRO_5020021649" description="Receptor-like serine/threonine-protein kinase" evidence="19">
    <location>
        <begin position="26"/>
        <end position="866"/>
    </location>
</feature>
<dbReference type="CDD" id="cd14066">
    <property type="entry name" value="STKc_IRAK"/>
    <property type="match status" value="1"/>
</dbReference>
<feature type="transmembrane region" description="Helical" evidence="18">
    <location>
        <begin position="460"/>
        <end position="483"/>
    </location>
</feature>
<dbReference type="PROSITE" id="PS50011">
    <property type="entry name" value="PROTEIN_KINASE_DOM"/>
    <property type="match status" value="1"/>
</dbReference>
<dbReference type="Gene3D" id="3.50.4.10">
    <property type="entry name" value="Hepatocyte Growth Factor"/>
    <property type="match status" value="1"/>
</dbReference>
<feature type="transmembrane region" description="Helical" evidence="18">
    <location>
        <begin position="495"/>
        <end position="512"/>
    </location>
</feature>
<proteinExistence type="inferred from homology"/>
<evidence type="ECO:0000256" key="1">
    <source>
        <dbReference type="ARBA" id="ARBA00004251"/>
    </source>
</evidence>
<dbReference type="GO" id="GO:0005886">
    <property type="term" value="C:plasma membrane"/>
    <property type="evidence" value="ECO:0007669"/>
    <property type="project" value="UniProtKB-SubCell"/>
</dbReference>
<evidence type="ECO:0000256" key="16">
    <source>
        <dbReference type="PIRNR" id="PIRNR000641"/>
    </source>
</evidence>
<keyword evidence="7 16" id="KW-0547">Nucleotide-binding</keyword>
<dbReference type="FunFam" id="1.10.510.10:FF:000060">
    <property type="entry name" value="G-type lectin S-receptor-like serine/threonine-protein kinase"/>
    <property type="match status" value="1"/>
</dbReference>
<evidence type="ECO:0000259" key="23">
    <source>
        <dbReference type="PROSITE" id="PS50948"/>
    </source>
</evidence>
<dbReference type="SMART" id="SM00108">
    <property type="entry name" value="B_lectin"/>
    <property type="match status" value="1"/>
</dbReference>
<dbReference type="Pfam" id="PF08276">
    <property type="entry name" value="PAN_2"/>
    <property type="match status" value="1"/>
</dbReference>
<dbReference type="PROSITE" id="PS50026">
    <property type="entry name" value="EGF_3"/>
    <property type="match status" value="1"/>
</dbReference>
<evidence type="ECO:0000256" key="15">
    <source>
        <dbReference type="ARBA" id="ARBA00048679"/>
    </source>
</evidence>
<dbReference type="GO" id="GO:0048544">
    <property type="term" value="P:recognition of pollen"/>
    <property type="evidence" value="ECO:0007669"/>
    <property type="project" value="InterPro"/>
</dbReference>
<dbReference type="EC" id="2.7.11.1" evidence="16"/>
<evidence type="ECO:0000256" key="2">
    <source>
        <dbReference type="ARBA" id="ARBA00022475"/>
    </source>
</evidence>
<name>A0A4D6M5L6_VIGUN</name>
<keyword evidence="8 16" id="KW-0418">Kinase</keyword>
<dbReference type="GO" id="GO:0106310">
    <property type="term" value="F:protein serine kinase activity"/>
    <property type="evidence" value="ECO:0007669"/>
    <property type="project" value="RHEA"/>
</dbReference>
<feature type="domain" description="Apple" evidence="23">
    <location>
        <begin position="365"/>
        <end position="448"/>
    </location>
</feature>
<dbReference type="SMART" id="SM00220">
    <property type="entry name" value="S_TKc"/>
    <property type="match status" value="1"/>
</dbReference>
<feature type="signal peptide" evidence="19">
    <location>
        <begin position="1"/>
        <end position="25"/>
    </location>
</feature>
<dbReference type="AlphaFoldDB" id="A0A4D6M5L6"/>
<dbReference type="PIRSF" id="PIRSF000641">
    <property type="entry name" value="SRK"/>
    <property type="match status" value="1"/>
</dbReference>
<keyword evidence="12" id="KW-1015">Disulfide bond</keyword>
<feature type="domain" description="Protein kinase" evidence="20">
    <location>
        <begin position="550"/>
        <end position="824"/>
    </location>
</feature>
<dbReference type="InterPro" id="IPR036426">
    <property type="entry name" value="Bulb-type_lectin_dom_sf"/>
</dbReference>
<dbReference type="Gene3D" id="2.90.10.10">
    <property type="entry name" value="Bulb-type lectin domain"/>
    <property type="match status" value="1"/>
</dbReference>
<dbReference type="InterPro" id="IPR000719">
    <property type="entry name" value="Prot_kinase_dom"/>
</dbReference>
<dbReference type="SMART" id="SM00473">
    <property type="entry name" value="PAN_AP"/>
    <property type="match status" value="1"/>
</dbReference>
<dbReference type="InterPro" id="IPR008271">
    <property type="entry name" value="Ser/Thr_kinase_AS"/>
</dbReference>
<evidence type="ECO:0000256" key="18">
    <source>
        <dbReference type="SAM" id="Phobius"/>
    </source>
</evidence>
<dbReference type="InterPro" id="IPR021820">
    <property type="entry name" value="S-locus_recpt_kinase_C"/>
</dbReference>
<keyword evidence="13" id="KW-0325">Glycoprotein</keyword>
<gene>
    <name evidence="24" type="ORF">DEO72_LG6g149</name>
</gene>
<comment type="caution">
    <text evidence="17">Lacks conserved residue(s) required for the propagation of feature annotation.</text>
</comment>
<keyword evidence="4 16" id="KW-0808">Transferase</keyword>
<dbReference type="Pfam" id="PF01453">
    <property type="entry name" value="B_lectin"/>
    <property type="match status" value="1"/>
</dbReference>
<dbReference type="CDD" id="cd01098">
    <property type="entry name" value="PAN_AP_plant"/>
    <property type="match status" value="1"/>
</dbReference>
<dbReference type="SUPFAM" id="SSF56112">
    <property type="entry name" value="Protein kinase-like (PK-like)"/>
    <property type="match status" value="1"/>
</dbReference>
<evidence type="ECO:0000256" key="9">
    <source>
        <dbReference type="ARBA" id="ARBA00022840"/>
    </source>
</evidence>
<dbReference type="InterPro" id="IPR001245">
    <property type="entry name" value="Ser-Thr/Tyr_kinase_cat_dom"/>
</dbReference>
<protein>
    <recommendedName>
        <fullName evidence="16">Receptor-like serine/threonine-protein kinase</fullName>
        <ecNumber evidence="16">2.7.11.1</ecNumber>
    </recommendedName>
</protein>
<evidence type="ECO:0000256" key="8">
    <source>
        <dbReference type="ARBA" id="ARBA00022777"/>
    </source>
</evidence>
<organism evidence="24 25">
    <name type="scientific">Vigna unguiculata</name>
    <name type="common">Cowpea</name>
    <dbReference type="NCBI Taxonomy" id="3917"/>
    <lineage>
        <taxon>Eukaryota</taxon>
        <taxon>Viridiplantae</taxon>
        <taxon>Streptophyta</taxon>
        <taxon>Embryophyta</taxon>
        <taxon>Tracheophyta</taxon>
        <taxon>Spermatophyta</taxon>
        <taxon>Magnoliopsida</taxon>
        <taxon>eudicotyledons</taxon>
        <taxon>Gunneridae</taxon>
        <taxon>Pentapetalae</taxon>
        <taxon>rosids</taxon>
        <taxon>fabids</taxon>
        <taxon>Fabales</taxon>
        <taxon>Fabaceae</taxon>
        <taxon>Papilionoideae</taxon>
        <taxon>50 kb inversion clade</taxon>
        <taxon>NPAAA clade</taxon>
        <taxon>indigoferoid/millettioid clade</taxon>
        <taxon>Phaseoleae</taxon>
        <taxon>Vigna</taxon>
    </lineage>
</organism>
<comment type="similarity">
    <text evidence="16">Belongs to the protein kinase superfamily. Ser/Thr protein kinase family.</text>
</comment>
<dbReference type="PROSITE" id="PS50948">
    <property type="entry name" value="PAN"/>
    <property type="match status" value="1"/>
</dbReference>
<evidence type="ECO:0000256" key="3">
    <source>
        <dbReference type="ARBA" id="ARBA00022527"/>
    </source>
</evidence>
<evidence type="ECO:0000313" key="25">
    <source>
        <dbReference type="Proteomes" id="UP000501690"/>
    </source>
</evidence>
<dbReference type="Pfam" id="PF07714">
    <property type="entry name" value="PK_Tyr_Ser-Thr"/>
    <property type="match status" value="1"/>
</dbReference>
<accession>A0A4D6M5L6</accession>
<comment type="subcellular location">
    <subcellularLocation>
        <location evidence="1">Cell membrane</location>
        <topology evidence="1">Single-pass type I membrane protein</topology>
    </subcellularLocation>
</comment>
<keyword evidence="17" id="KW-0245">EGF-like domain</keyword>
<dbReference type="PANTHER" id="PTHR27002">
    <property type="entry name" value="RECEPTOR-LIKE SERINE/THREONINE-PROTEIN KINASE SD1-8"/>
    <property type="match status" value="1"/>
</dbReference>
<dbReference type="FunFam" id="2.90.10.10:FF:000005">
    <property type="entry name" value="G-type lectin S-receptor-like serine/threonine-protein kinase"/>
    <property type="match status" value="1"/>
</dbReference>
<dbReference type="Proteomes" id="UP000501690">
    <property type="component" value="Linkage Group LG6"/>
</dbReference>
<dbReference type="PROSITE" id="PS50927">
    <property type="entry name" value="BULB_LECTIN"/>
    <property type="match status" value="1"/>
</dbReference>
<dbReference type="InterPro" id="IPR011009">
    <property type="entry name" value="Kinase-like_dom_sf"/>
</dbReference>
<evidence type="ECO:0000256" key="10">
    <source>
        <dbReference type="ARBA" id="ARBA00022989"/>
    </source>
</evidence>
<evidence type="ECO:0000256" key="13">
    <source>
        <dbReference type="ARBA" id="ARBA00023180"/>
    </source>
</evidence>
<dbReference type="SUPFAM" id="SSF51110">
    <property type="entry name" value="alpha-D-mannose-specific plant lectins"/>
    <property type="match status" value="1"/>
</dbReference>
<evidence type="ECO:0000256" key="11">
    <source>
        <dbReference type="ARBA" id="ARBA00023136"/>
    </source>
</evidence>
<dbReference type="Gene3D" id="3.30.200.20">
    <property type="entry name" value="Phosphorylase Kinase, domain 1"/>
    <property type="match status" value="1"/>
</dbReference>
<dbReference type="InterPro" id="IPR000742">
    <property type="entry name" value="EGF"/>
</dbReference>
<dbReference type="GO" id="GO:0004674">
    <property type="term" value="F:protein serine/threonine kinase activity"/>
    <property type="evidence" value="ECO:0007669"/>
    <property type="project" value="UniProtKB-KW"/>
</dbReference>
<feature type="domain" description="Bulb-type lectin" evidence="22">
    <location>
        <begin position="27"/>
        <end position="158"/>
    </location>
</feature>
<evidence type="ECO:0000256" key="4">
    <source>
        <dbReference type="ARBA" id="ARBA00022679"/>
    </source>
</evidence>
<dbReference type="Pfam" id="PF11883">
    <property type="entry name" value="DUF3403"/>
    <property type="match status" value="1"/>
</dbReference>
<keyword evidence="5 18" id="KW-0812">Transmembrane</keyword>
<evidence type="ECO:0000256" key="7">
    <source>
        <dbReference type="ARBA" id="ARBA00022741"/>
    </source>
</evidence>
<dbReference type="InterPro" id="IPR000858">
    <property type="entry name" value="S_locus_glycoprot_dom"/>
</dbReference>
<dbReference type="Gene3D" id="1.10.510.10">
    <property type="entry name" value="Transferase(Phosphotransferase) domain 1"/>
    <property type="match status" value="1"/>
</dbReference>